<evidence type="ECO:0000256" key="3">
    <source>
        <dbReference type="ARBA" id="ARBA00023274"/>
    </source>
</evidence>
<evidence type="ECO:0000256" key="4">
    <source>
        <dbReference type="SAM" id="MobiDB-lite"/>
    </source>
</evidence>
<name>A0A1E7FPD8_9STRA</name>
<dbReference type="Proteomes" id="UP000095751">
    <property type="component" value="Unassembled WGS sequence"/>
</dbReference>
<dbReference type="Gene3D" id="3.30.1390.10">
    <property type="match status" value="1"/>
</dbReference>
<dbReference type="NCBIfam" id="TIGR00855">
    <property type="entry name" value="L12"/>
    <property type="match status" value="1"/>
</dbReference>
<dbReference type="FunCoup" id="A0A1E7FPD8">
    <property type="interactions" value="127"/>
</dbReference>
<feature type="compositionally biased region" description="Gly residues" evidence="4">
    <location>
        <begin position="41"/>
        <end position="54"/>
    </location>
</feature>
<dbReference type="InterPro" id="IPR000206">
    <property type="entry name" value="Ribosomal_bL12"/>
</dbReference>
<dbReference type="GO" id="GO:0003729">
    <property type="term" value="F:mRNA binding"/>
    <property type="evidence" value="ECO:0007669"/>
    <property type="project" value="TreeGrafter"/>
</dbReference>
<dbReference type="KEGG" id="fcy:FRACYDRAFT_164110"/>
<evidence type="ECO:0000256" key="1">
    <source>
        <dbReference type="ARBA" id="ARBA00007197"/>
    </source>
</evidence>
<dbReference type="SUPFAM" id="SSF54736">
    <property type="entry name" value="ClpS-like"/>
    <property type="match status" value="1"/>
</dbReference>
<reference evidence="6 7" key="1">
    <citation type="submission" date="2016-09" db="EMBL/GenBank/DDBJ databases">
        <title>Extensive genetic diversity and differential bi-allelic expression allows diatom success in the polar Southern Ocean.</title>
        <authorList>
            <consortium name="DOE Joint Genome Institute"/>
            <person name="Mock T."/>
            <person name="Otillar R.P."/>
            <person name="Strauss J."/>
            <person name="Dupont C."/>
            <person name="Frickenhaus S."/>
            <person name="Maumus F."/>
            <person name="Mcmullan M."/>
            <person name="Sanges R."/>
            <person name="Schmutz J."/>
            <person name="Toseland A."/>
            <person name="Valas R."/>
            <person name="Veluchamy A."/>
            <person name="Ward B.J."/>
            <person name="Allen A."/>
            <person name="Barry K."/>
            <person name="Falciatore A."/>
            <person name="Ferrante M."/>
            <person name="Fortunato A.E."/>
            <person name="Gloeckner G."/>
            <person name="Gruber A."/>
            <person name="Hipkin R."/>
            <person name="Janech M."/>
            <person name="Kroth P."/>
            <person name="Leese F."/>
            <person name="Lindquist E."/>
            <person name="Lyon B.R."/>
            <person name="Martin J."/>
            <person name="Mayer C."/>
            <person name="Parker M."/>
            <person name="Quesneville H."/>
            <person name="Raymond J."/>
            <person name="Uhlig C."/>
            <person name="Valentin K.U."/>
            <person name="Worden A.Z."/>
            <person name="Armbrust E.V."/>
            <person name="Bowler C."/>
            <person name="Green B."/>
            <person name="Moulton V."/>
            <person name="Van Oosterhout C."/>
            <person name="Grigoriev I."/>
        </authorList>
    </citation>
    <scope>NUCLEOTIDE SEQUENCE [LARGE SCALE GENOMIC DNA]</scope>
    <source>
        <strain evidence="6 7">CCMP1102</strain>
    </source>
</reference>
<organism evidence="6 7">
    <name type="scientific">Fragilariopsis cylindrus CCMP1102</name>
    <dbReference type="NCBI Taxonomy" id="635003"/>
    <lineage>
        <taxon>Eukaryota</taxon>
        <taxon>Sar</taxon>
        <taxon>Stramenopiles</taxon>
        <taxon>Ochrophyta</taxon>
        <taxon>Bacillariophyta</taxon>
        <taxon>Bacillariophyceae</taxon>
        <taxon>Bacillariophycidae</taxon>
        <taxon>Bacillariales</taxon>
        <taxon>Bacillariaceae</taxon>
        <taxon>Fragilariopsis</taxon>
    </lineage>
</organism>
<dbReference type="GO" id="GO:0005840">
    <property type="term" value="C:ribosome"/>
    <property type="evidence" value="ECO:0007669"/>
    <property type="project" value="UniProtKB-KW"/>
</dbReference>
<evidence type="ECO:0000313" key="7">
    <source>
        <dbReference type="Proteomes" id="UP000095751"/>
    </source>
</evidence>
<feature type="non-terminal residue" evidence="6">
    <location>
        <position position="1"/>
    </location>
</feature>
<dbReference type="CDD" id="cd00387">
    <property type="entry name" value="Ribosomal_L7_L12"/>
    <property type="match status" value="1"/>
</dbReference>
<dbReference type="PANTHER" id="PTHR45987:SF4">
    <property type="entry name" value="LARGE RIBOSOMAL SUBUNIT PROTEIN BL12M"/>
    <property type="match status" value="1"/>
</dbReference>
<dbReference type="GO" id="GO:0006412">
    <property type="term" value="P:translation"/>
    <property type="evidence" value="ECO:0007669"/>
    <property type="project" value="InterPro"/>
</dbReference>
<evidence type="ECO:0000256" key="2">
    <source>
        <dbReference type="ARBA" id="ARBA00022980"/>
    </source>
</evidence>
<dbReference type="OrthoDB" id="250175at2759"/>
<dbReference type="InParanoid" id="A0A1E7FPD8"/>
<feature type="domain" description="Large ribosomal subunit protein bL12 C-terminal" evidence="5">
    <location>
        <begin position="68"/>
        <end position="134"/>
    </location>
</feature>
<accession>A0A1E7FPD8</accession>
<feature type="region of interest" description="Disordered" evidence="4">
    <location>
        <begin position="34"/>
        <end position="58"/>
    </location>
</feature>
<dbReference type="EMBL" id="KV784355">
    <property type="protein sequence ID" value="OEU19673.1"/>
    <property type="molecule type" value="Genomic_DNA"/>
</dbReference>
<dbReference type="GO" id="GO:0003735">
    <property type="term" value="F:structural constituent of ribosome"/>
    <property type="evidence" value="ECO:0007669"/>
    <property type="project" value="InterPro"/>
</dbReference>
<keyword evidence="3" id="KW-0687">Ribonucleoprotein</keyword>
<evidence type="ECO:0000313" key="6">
    <source>
        <dbReference type="EMBL" id="OEU19673.1"/>
    </source>
</evidence>
<feature type="non-terminal residue" evidence="6">
    <location>
        <position position="134"/>
    </location>
</feature>
<dbReference type="InterPro" id="IPR014719">
    <property type="entry name" value="Ribosomal_bL12_C/ClpS-like"/>
</dbReference>
<dbReference type="PANTHER" id="PTHR45987">
    <property type="entry name" value="39S RIBOSOMAL PROTEIN L12"/>
    <property type="match status" value="1"/>
</dbReference>
<dbReference type="AlphaFoldDB" id="A0A1E7FPD8"/>
<dbReference type="Pfam" id="PF00542">
    <property type="entry name" value="Ribosomal_L12"/>
    <property type="match status" value="1"/>
</dbReference>
<keyword evidence="2" id="KW-0689">Ribosomal protein</keyword>
<evidence type="ECO:0000259" key="5">
    <source>
        <dbReference type="Pfam" id="PF00542"/>
    </source>
</evidence>
<comment type="similarity">
    <text evidence="1">Belongs to the bacterial ribosomal protein bL12 family.</text>
</comment>
<gene>
    <name evidence="6" type="ORF">FRACYDRAFT_164110</name>
</gene>
<proteinExistence type="inferred from homology"/>
<sequence length="134" mass="14464">KVQAIFGKVLFLDMIEVHLLTSVVNEQMGISWKETEQRMSGRGGGGSTKAGAGGDAAADEPVEEKTIFDLKLLGFDAKSKIKVIKEVRNIAGLGLKEAKEMVEGAPKVIQKELKKEKAEELKLQLEAVGATVEL</sequence>
<dbReference type="GO" id="GO:1990904">
    <property type="term" value="C:ribonucleoprotein complex"/>
    <property type="evidence" value="ECO:0007669"/>
    <property type="project" value="UniProtKB-KW"/>
</dbReference>
<dbReference type="InterPro" id="IPR013823">
    <property type="entry name" value="Ribosomal_bL12_C"/>
</dbReference>
<protein>
    <submittedName>
        <fullName evidence="6">Ribosomal_L12-domain-containing protein</fullName>
    </submittedName>
</protein>
<dbReference type="FunFam" id="3.30.1390.10:FF:000001">
    <property type="entry name" value="50S ribosomal protein L7/L12"/>
    <property type="match status" value="1"/>
</dbReference>
<keyword evidence="7" id="KW-1185">Reference proteome</keyword>